<dbReference type="RefSeq" id="WP_253539958.1">
    <property type="nucleotide sequence ID" value="NZ_JAMYWC010000005.1"/>
</dbReference>
<sequence>MLTKLDPAALQSLIDTSARESIELDFKASYDPDNADHRRGLLDDVCALANARGGWLLLGVEEAAGCATGLPGIAIGDEDAFRVRLLQMIGTGLEPRLGGISVECVSVHGGASVVGVRVPQSWAGPHRTANHRRFMVRGDGGNTEYDIHGLRHAFLAGDRLVRAWEAFRDDRIGRFYAGRLPVQVKRGPAALIHLYPLSATGTPRAIDPMAAEQESELVFGVDADCRSLLNIDGIVRCGPVDLGDQSGASIRHVQVFRSGALEAFLALDPSVGKPGLALPWVQQAAVILLPRWLRSLQRMGVVGPYQFAVSLTGVLGLRPLRGYGEHQAWGEASREDTLLLPAWMIEPELFDQPRLLQELQRLLHQAFGRDGQKTSYFDPDGSN</sequence>
<keyword evidence="2" id="KW-0547">Nucleotide-binding</keyword>
<dbReference type="InterPro" id="IPR007421">
    <property type="entry name" value="Schlafen_AlbA_2_dom"/>
</dbReference>
<keyword evidence="3" id="KW-1185">Reference proteome</keyword>
<comment type="caution">
    <text evidence="2">The sequence shown here is derived from an EMBL/GenBank/DDBJ whole genome shotgun (WGS) entry which is preliminary data.</text>
</comment>
<reference evidence="3" key="1">
    <citation type="journal article" date="2023" name="Front. Microbiol.">
        <title>Ralstonia chuxiongensis sp. nov., Ralstonia mojiangensis sp. nov., and Ralstonia soli sp. nov., isolated from tobacco fields, are three novel species in the family Burkholderiaceae.</title>
        <authorList>
            <person name="Lu C.H."/>
            <person name="Zhang Y.Y."/>
            <person name="Jiang N."/>
            <person name="Chen W."/>
            <person name="Shao X."/>
            <person name="Zhao Z.M."/>
            <person name="Lu W.L."/>
            <person name="Hu X."/>
            <person name="Xi Y.X."/>
            <person name="Zou S.Y."/>
            <person name="Wei Q.J."/>
            <person name="Lin Z.L."/>
            <person name="Gong L."/>
            <person name="Gai X.T."/>
            <person name="Zhang L.Q."/>
            <person name="Li J.Y."/>
            <person name="Jin Y."/>
            <person name="Xia Z.Y."/>
        </authorList>
    </citation>
    <scope>NUCLEOTIDE SEQUENCE [LARGE SCALE GENOMIC DNA]</scope>
    <source>
        <strain evidence="3">21YRMH01-3</strain>
    </source>
</reference>
<feature type="domain" description="Schlafen AlbA-2" evidence="1">
    <location>
        <begin position="20"/>
        <end position="144"/>
    </location>
</feature>
<evidence type="ECO:0000313" key="2">
    <source>
        <dbReference type="EMBL" id="MCP1174491.1"/>
    </source>
</evidence>
<dbReference type="AlphaFoldDB" id="A0AA41WT45"/>
<evidence type="ECO:0000259" key="1">
    <source>
        <dbReference type="Pfam" id="PF04326"/>
    </source>
</evidence>
<gene>
    <name evidence="2" type="ORF">NKG59_19185</name>
</gene>
<dbReference type="Gene3D" id="3.30.950.30">
    <property type="entry name" value="Schlafen, AAA domain"/>
    <property type="match status" value="1"/>
</dbReference>
<dbReference type="PANTHER" id="PTHR30595">
    <property type="entry name" value="GLPR-RELATED TRANSCRIPTIONAL REPRESSOR"/>
    <property type="match status" value="1"/>
</dbReference>
<dbReference type="GO" id="GO:0005524">
    <property type="term" value="F:ATP binding"/>
    <property type="evidence" value="ECO:0007669"/>
    <property type="project" value="UniProtKB-KW"/>
</dbReference>
<organism evidence="2 3">
    <name type="scientific">Ralstonia chuxiongensis</name>
    <dbReference type="NCBI Taxonomy" id="2957504"/>
    <lineage>
        <taxon>Bacteria</taxon>
        <taxon>Pseudomonadati</taxon>
        <taxon>Pseudomonadota</taxon>
        <taxon>Betaproteobacteria</taxon>
        <taxon>Burkholderiales</taxon>
        <taxon>Burkholderiaceae</taxon>
        <taxon>Ralstonia</taxon>
    </lineage>
</organism>
<evidence type="ECO:0000313" key="3">
    <source>
        <dbReference type="Proteomes" id="UP001162793"/>
    </source>
</evidence>
<name>A0AA41WT45_9RALS</name>
<proteinExistence type="predicted"/>
<protein>
    <submittedName>
        <fullName evidence="2">ATP-binding protein</fullName>
    </submittedName>
</protein>
<accession>A0AA41WT45</accession>
<dbReference type="InterPro" id="IPR038461">
    <property type="entry name" value="Schlafen_AlbA_2_dom_sf"/>
</dbReference>
<dbReference type="EMBL" id="JAMYWC010000005">
    <property type="protein sequence ID" value="MCP1174491.1"/>
    <property type="molecule type" value="Genomic_DNA"/>
</dbReference>
<dbReference type="PANTHER" id="PTHR30595:SF6">
    <property type="entry name" value="SCHLAFEN ALBA-2 DOMAIN-CONTAINING PROTEIN"/>
    <property type="match status" value="1"/>
</dbReference>
<dbReference type="Proteomes" id="UP001162793">
    <property type="component" value="Unassembled WGS sequence"/>
</dbReference>
<dbReference type="Pfam" id="PF04326">
    <property type="entry name" value="SLFN_AlbA_2"/>
    <property type="match status" value="1"/>
</dbReference>
<keyword evidence="2" id="KW-0067">ATP-binding</keyword>